<dbReference type="OrthoDB" id="292377at2"/>
<protein>
    <recommendedName>
        <fullName evidence="4">SprA-related family protein</fullName>
    </recommendedName>
</protein>
<proteinExistence type="predicted"/>
<dbReference type="AlphaFoldDB" id="A0A921NDQ5"/>
<evidence type="ECO:0000313" key="2">
    <source>
        <dbReference type="EMBL" id="HJH11783.1"/>
    </source>
</evidence>
<dbReference type="EMBL" id="DYTV01000119">
    <property type="protein sequence ID" value="HJH11783.1"/>
    <property type="molecule type" value="Genomic_DNA"/>
</dbReference>
<feature type="region of interest" description="Disordered" evidence="1">
    <location>
        <begin position="1"/>
        <end position="29"/>
    </location>
</feature>
<name>A0A921NDQ5_9BACL</name>
<dbReference type="RefSeq" id="WP_108308480.1">
    <property type="nucleotide sequence ID" value="NZ_QAFW01000086.1"/>
</dbReference>
<evidence type="ECO:0008006" key="4">
    <source>
        <dbReference type="Google" id="ProtNLM"/>
    </source>
</evidence>
<dbReference type="Proteomes" id="UP000700212">
    <property type="component" value="Unassembled WGS sequence"/>
</dbReference>
<gene>
    <name evidence="2" type="ORF">K8V30_08900</name>
</gene>
<dbReference type="Pfam" id="PF12118">
    <property type="entry name" value="SprA-related"/>
    <property type="match status" value="1"/>
</dbReference>
<comment type="caution">
    <text evidence="2">The sequence shown here is derived from an EMBL/GenBank/DDBJ whole genome shotgun (WGS) entry which is preliminary data.</text>
</comment>
<reference evidence="2" key="2">
    <citation type="submission" date="2021-09" db="EMBL/GenBank/DDBJ databases">
        <authorList>
            <person name="Gilroy R."/>
        </authorList>
    </citation>
    <scope>NUCLEOTIDE SEQUENCE</scope>
    <source>
        <strain evidence="2">CHK160-4876</strain>
    </source>
</reference>
<sequence>MRIAASVVQPERLYQQDERKRQQLRKEAGDAYKKNADYFQPAKNSALAELEQLLSGKNQKLVKDDYTPEEKKQIADLAQADREVRAHEQAHKSVGGAIAGAVSLGFTEGPDGKRYATSGEVSISAAPASDAEETIAILERVRQAALAPANPSAQDLKVAASAVSQIEQVRAKAAAEVEEAPPFADEDTTIEVPERFTLDTALDPTKETIFGRNLEQLMKERLFAKATATYGATKAMVANGYKSFVEPAFSQTA</sequence>
<feature type="compositionally biased region" description="Basic and acidic residues" evidence="1">
    <location>
        <begin position="14"/>
        <end position="29"/>
    </location>
</feature>
<accession>A0A921NDQ5</accession>
<dbReference type="InterPro" id="IPR021973">
    <property type="entry name" value="SprA-related"/>
</dbReference>
<evidence type="ECO:0000313" key="3">
    <source>
        <dbReference type="Proteomes" id="UP000700212"/>
    </source>
</evidence>
<evidence type="ECO:0000256" key="1">
    <source>
        <dbReference type="SAM" id="MobiDB-lite"/>
    </source>
</evidence>
<reference evidence="2" key="1">
    <citation type="journal article" date="2021" name="PeerJ">
        <title>Extensive microbial diversity within the chicken gut microbiome revealed by metagenomics and culture.</title>
        <authorList>
            <person name="Gilroy R."/>
            <person name="Ravi A."/>
            <person name="Getino M."/>
            <person name="Pursley I."/>
            <person name="Horton D.L."/>
            <person name="Alikhan N.F."/>
            <person name="Baker D."/>
            <person name="Gharbi K."/>
            <person name="Hall N."/>
            <person name="Watson M."/>
            <person name="Adriaenssens E.M."/>
            <person name="Foster-Nyarko E."/>
            <person name="Jarju S."/>
            <person name="Secka A."/>
            <person name="Antonio M."/>
            <person name="Oren A."/>
            <person name="Chaudhuri R.R."/>
            <person name="La Ragione R."/>
            <person name="Hildebrand F."/>
            <person name="Pallen M.J."/>
        </authorList>
    </citation>
    <scope>NUCLEOTIDE SEQUENCE</scope>
    <source>
        <strain evidence="2">CHK160-4876</strain>
    </source>
</reference>
<organism evidence="2 3">
    <name type="scientific">Metalysinibacillus jejuensis</name>
    <dbReference type="NCBI Taxonomy" id="914327"/>
    <lineage>
        <taxon>Bacteria</taxon>
        <taxon>Bacillati</taxon>
        <taxon>Bacillota</taxon>
        <taxon>Bacilli</taxon>
        <taxon>Bacillales</taxon>
        <taxon>Caryophanaceae</taxon>
        <taxon>Metalysinibacillus</taxon>
    </lineage>
</organism>